<protein>
    <submittedName>
        <fullName evidence="2">Spo0E like sporulation regulatory protein</fullName>
    </submittedName>
</protein>
<feature type="coiled-coil region" evidence="1">
    <location>
        <begin position="2"/>
        <end position="29"/>
    </location>
</feature>
<name>A0A151AKU5_9CLOT</name>
<dbReference type="EMBL" id="LTBB01000012">
    <property type="protein sequence ID" value="KYH28251.1"/>
    <property type="molecule type" value="Genomic_DNA"/>
</dbReference>
<evidence type="ECO:0000256" key="1">
    <source>
        <dbReference type="SAM" id="Coils"/>
    </source>
</evidence>
<evidence type="ECO:0000313" key="3">
    <source>
        <dbReference type="Proteomes" id="UP000075374"/>
    </source>
</evidence>
<dbReference type="GO" id="GO:0046983">
    <property type="term" value="F:protein dimerization activity"/>
    <property type="evidence" value="ECO:0007669"/>
    <property type="project" value="InterPro"/>
</dbReference>
<organism evidence="2 3">
    <name type="scientific">Clostridium colicanis DSM 13634</name>
    <dbReference type="NCBI Taxonomy" id="1121305"/>
    <lineage>
        <taxon>Bacteria</taxon>
        <taxon>Bacillati</taxon>
        <taxon>Bacillota</taxon>
        <taxon>Clostridia</taxon>
        <taxon>Eubacteriales</taxon>
        <taxon>Clostridiaceae</taxon>
        <taxon>Clostridium</taxon>
    </lineage>
</organism>
<proteinExistence type="predicted"/>
<reference evidence="2 3" key="1">
    <citation type="submission" date="2016-02" db="EMBL/GenBank/DDBJ databases">
        <title>Genome sequence of Clostridium colicanis DSM 13634.</title>
        <authorList>
            <person name="Poehlein A."/>
            <person name="Daniel R."/>
        </authorList>
    </citation>
    <scope>NUCLEOTIDE SEQUENCE [LARGE SCALE GENOMIC DNA]</scope>
    <source>
        <strain evidence="2 3">DSM 13634</strain>
    </source>
</reference>
<dbReference type="Proteomes" id="UP000075374">
    <property type="component" value="Unassembled WGS sequence"/>
</dbReference>
<dbReference type="AlphaFoldDB" id="A0A151AKU5"/>
<sequence length="57" mass="6667">MSKQQIKDLEALDKEIELLREVLNKAVIDSDASPEYVLTISQRLDKLITQYYKDQII</sequence>
<keyword evidence="1" id="KW-0175">Coiled coil</keyword>
<dbReference type="Gene3D" id="4.10.280.10">
    <property type="entry name" value="Helix-loop-helix DNA-binding domain"/>
    <property type="match status" value="1"/>
</dbReference>
<evidence type="ECO:0000313" key="2">
    <source>
        <dbReference type="EMBL" id="KYH28251.1"/>
    </source>
</evidence>
<dbReference type="PATRIC" id="fig|1121305.3.peg.2206"/>
<dbReference type="STRING" id="1121305.CLCOL_22040"/>
<accession>A0A151AKU5</accession>
<dbReference type="RefSeq" id="WP_082787903.1">
    <property type="nucleotide sequence ID" value="NZ_LTBB01000012.1"/>
</dbReference>
<gene>
    <name evidence="2" type="ORF">CLCOL_22040</name>
</gene>
<keyword evidence="3" id="KW-1185">Reference proteome</keyword>
<dbReference type="SUPFAM" id="SSF140500">
    <property type="entry name" value="BAS1536-like"/>
    <property type="match status" value="1"/>
</dbReference>
<dbReference type="Pfam" id="PF09388">
    <property type="entry name" value="SpoOE-like"/>
    <property type="match status" value="1"/>
</dbReference>
<dbReference type="InterPro" id="IPR036638">
    <property type="entry name" value="HLH_DNA-bd_sf"/>
</dbReference>
<comment type="caution">
    <text evidence="2">The sequence shown here is derived from an EMBL/GenBank/DDBJ whole genome shotgun (WGS) entry which is preliminary data.</text>
</comment>
<dbReference type="GO" id="GO:0043937">
    <property type="term" value="P:regulation of sporulation"/>
    <property type="evidence" value="ECO:0007669"/>
    <property type="project" value="InterPro"/>
</dbReference>
<dbReference type="InterPro" id="IPR037208">
    <property type="entry name" value="Spo0E-like_sf"/>
</dbReference>
<dbReference type="InterPro" id="IPR018540">
    <property type="entry name" value="Spo0E-like"/>
</dbReference>